<dbReference type="AlphaFoldDB" id="A0A8J6BRX6"/>
<keyword evidence="3" id="KW-1185">Reference proteome</keyword>
<evidence type="ECO:0000313" key="3">
    <source>
        <dbReference type="Proteomes" id="UP000729402"/>
    </source>
</evidence>
<sequence length="104" mass="11352">MRAATAPKREEKRKRKEKGNGGHRVVPPRHDDLDMDDDLGAFDLDDDDGMEDDDVDYDRLPRPRQGAAAAAVKGGGGLRRREGDIAMVATQSFISTCPASSELI</sequence>
<dbReference type="Proteomes" id="UP000729402">
    <property type="component" value="Unassembled WGS sequence"/>
</dbReference>
<evidence type="ECO:0000256" key="1">
    <source>
        <dbReference type="SAM" id="MobiDB-lite"/>
    </source>
</evidence>
<comment type="caution">
    <text evidence="2">The sequence shown here is derived from an EMBL/GenBank/DDBJ whole genome shotgun (WGS) entry which is preliminary data.</text>
</comment>
<evidence type="ECO:0000313" key="2">
    <source>
        <dbReference type="EMBL" id="KAG8093494.1"/>
    </source>
</evidence>
<protein>
    <submittedName>
        <fullName evidence="2">Uncharacterized protein</fullName>
    </submittedName>
</protein>
<gene>
    <name evidence="2" type="ORF">GUJ93_ZPchr0012g19007</name>
</gene>
<feature type="compositionally biased region" description="Low complexity" evidence="1">
    <location>
        <begin position="63"/>
        <end position="72"/>
    </location>
</feature>
<feature type="region of interest" description="Disordered" evidence="1">
    <location>
        <begin position="1"/>
        <end position="79"/>
    </location>
</feature>
<accession>A0A8J6BRX6</accession>
<dbReference type="EMBL" id="JAAALK010000080">
    <property type="protein sequence ID" value="KAG8093494.1"/>
    <property type="molecule type" value="Genomic_DNA"/>
</dbReference>
<proteinExistence type="predicted"/>
<reference evidence="2" key="1">
    <citation type="journal article" date="2021" name="bioRxiv">
        <title>Whole Genome Assembly and Annotation of Northern Wild Rice, Zizania palustris L., Supports a Whole Genome Duplication in the Zizania Genus.</title>
        <authorList>
            <person name="Haas M."/>
            <person name="Kono T."/>
            <person name="Macchietto M."/>
            <person name="Millas R."/>
            <person name="McGilp L."/>
            <person name="Shao M."/>
            <person name="Duquette J."/>
            <person name="Hirsch C.N."/>
            <person name="Kimball J."/>
        </authorList>
    </citation>
    <scope>NUCLEOTIDE SEQUENCE</scope>
    <source>
        <tissue evidence="2">Fresh leaf tissue</tissue>
    </source>
</reference>
<feature type="compositionally biased region" description="Acidic residues" evidence="1">
    <location>
        <begin position="33"/>
        <end position="56"/>
    </location>
</feature>
<name>A0A8J6BRX6_ZIZPA</name>
<reference evidence="2" key="2">
    <citation type="submission" date="2021-02" db="EMBL/GenBank/DDBJ databases">
        <authorList>
            <person name="Kimball J.A."/>
            <person name="Haas M.W."/>
            <person name="Macchietto M."/>
            <person name="Kono T."/>
            <person name="Duquette J."/>
            <person name="Shao M."/>
        </authorList>
    </citation>
    <scope>NUCLEOTIDE SEQUENCE</scope>
    <source>
        <tissue evidence="2">Fresh leaf tissue</tissue>
    </source>
</reference>
<organism evidence="2 3">
    <name type="scientific">Zizania palustris</name>
    <name type="common">Northern wild rice</name>
    <dbReference type="NCBI Taxonomy" id="103762"/>
    <lineage>
        <taxon>Eukaryota</taxon>
        <taxon>Viridiplantae</taxon>
        <taxon>Streptophyta</taxon>
        <taxon>Embryophyta</taxon>
        <taxon>Tracheophyta</taxon>
        <taxon>Spermatophyta</taxon>
        <taxon>Magnoliopsida</taxon>
        <taxon>Liliopsida</taxon>
        <taxon>Poales</taxon>
        <taxon>Poaceae</taxon>
        <taxon>BOP clade</taxon>
        <taxon>Oryzoideae</taxon>
        <taxon>Oryzeae</taxon>
        <taxon>Zizaniinae</taxon>
        <taxon>Zizania</taxon>
    </lineage>
</organism>